<evidence type="ECO:0000313" key="2">
    <source>
        <dbReference type="Proteomes" id="UP000654922"/>
    </source>
</evidence>
<gene>
    <name evidence="1" type="ORF">CNMCM5623_003395</name>
</gene>
<dbReference type="Proteomes" id="UP000654922">
    <property type="component" value="Unassembled WGS sequence"/>
</dbReference>
<name>A0A8H6QDG5_9EURO</name>
<evidence type="ECO:0000313" key="1">
    <source>
        <dbReference type="EMBL" id="KAF7170948.1"/>
    </source>
</evidence>
<accession>A0A8H6QDG5</accession>
<proteinExistence type="predicted"/>
<dbReference type="OrthoDB" id="5311681at2759"/>
<dbReference type="AlphaFoldDB" id="A0A8H6QDG5"/>
<sequence>MTLPNLYKKVTLTSYDKIRYRGEEPEGIGGASPFTMGLAALVARPHATLVRSLALCGDWPEARLEKDLRTGQVPDSSMILNVVVRAAVDRIIELESFSWELNTKMLETVYLGLEQRSKLTSLTIRFPSSRRPQPTIVVPPMPHLRSLKITHIDPLCYPDDISTLLWKSKRLSELKMQWSPRMRIEQECSVVLHDYFRKCIAAKQPLKLKKLALQNLYAHYTEDFNVAIDMTVLEDLTFLCGSSSNSLFDSSWPANPPAQLHFKSIREDCISRKHAEFLAHFTGLEKLYFVSASSNLPASVNRPSQSLTPAPLHPTIGLAALNTALEAGIRDIFLHTIILNHSATLRHLLLPSHWPLPASTIVRLAHASPQLEQLAFAVDPSGTDSLDLILSFFHKLAAVRLLVSTNPASSPLAGSDPSRPAMPAPEHTYNSFQSPANLSTLAQALAEFVELDDHTVACTLSEAFADQHLFRQLKIIGIGHKAWQLGGHFAVSIDGVVPVTEPLATMPTSPSWTSGIIDGTKHRGLDAGDQLILHAQDSVTALNITSTVMERGPAARQLAPRLGQRQQQVTLCPSARPSKKWGLCMDDADPCISRQTCKDAPRWKRRVKQVGWEVLQNWEIWALDSQDI</sequence>
<reference evidence="1" key="1">
    <citation type="submission" date="2020-06" db="EMBL/GenBank/DDBJ databases">
        <title>Draft genome sequences of strains closely related to Aspergillus parafelis and Aspergillus hiratsukae.</title>
        <authorList>
            <person name="Dos Santos R.A.C."/>
            <person name="Rivero-Menendez O."/>
            <person name="Steenwyk J.L."/>
            <person name="Mead M.E."/>
            <person name="Goldman G.H."/>
            <person name="Alastruey-Izquierdo A."/>
            <person name="Rokas A."/>
        </authorList>
    </citation>
    <scope>NUCLEOTIDE SEQUENCE</scope>
    <source>
        <strain evidence="1">CNM-CM5623</strain>
    </source>
</reference>
<organism evidence="1 2">
    <name type="scientific">Aspergillus felis</name>
    <dbReference type="NCBI Taxonomy" id="1287682"/>
    <lineage>
        <taxon>Eukaryota</taxon>
        <taxon>Fungi</taxon>
        <taxon>Dikarya</taxon>
        <taxon>Ascomycota</taxon>
        <taxon>Pezizomycotina</taxon>
        <taxon>Eurotiomycetes</taxon>
        <taxon>Eurotiomycetidae</taxon>
        <taxon>Eurotiales</taxon>
        <taxon>Aspergillaceae</taxon>
        <taxon>Aspergillus</taxon>
        <taxon>Aspergillus subgen. Fumigati</taxon>
    </lineage>
</organism>
<protein>
    <submittedName>
        <fullName evidence="1">Uncharacterized protein</fullName>
    </submittedName>
</protein>
<comment type="caution">
    <text evidence="1">The sequence shown here is derived from an EMBL/GenBank/DDBJ whole genome shotgun (WGS) entry which is preliminary data.</text>
</comment>
<dbReference type="EMBL" id="JACBAE010001197">
    <property type="protein sequence ID" value="KAF7170948.1"/>
    <property type="molecule type" value="Genomic_DNA"/>
</dbReference>